<name>A0A915ENM8_9BILA</name>
<dbReference type="AlphaFoldDB" id="A0A915ENM8"/>
<dbReference type="WBParaSite" id="jg8745">
    <property type="protein sequence ID" value="jg8745"/>
    <property type="gene ID" value="jg8745"/>
</dbReference>
<reference evidence="2" key="1">
    <citation type="submission" date="2022-11" db="UniProtKB">
        <authorList>
            <consortium name="WormBaseParasite"/>
        </authorList>
    </citation>
    <scope>IDENTIFICATION</scope>
</reference>
<protein>
    <submittedName>
        <fullName evidence="2">Uncharacterized protein</fullName>
    </submittedName>
</protein>
<dbReference type="Proteomes" id="UP000887574">
    <property type="component" value="Unplaced"/>
</dbReference>
<evidence type="ECO:0000313" key="2">
    <source>
        <dbReference type="WBParaSite" id="jg8745"/>
    </source>
</evidence>
<sequence length="170" mass="17364">MNCKSDTVVVVDKVIVSKVQDAVVPLQRAKVESPQPYFVHSPSDSVANVANVELIGDASFGNPSWVSALTYPNLGSPRIGTLSNWRFCTLKTPTRDFEEMGYPLHVFLSQLSKMGNGGSSGGFVCDGSTPGGGACDGGVMGGEASWCGGCSQNGGSYGDSGSGSGSGSGQ</sequence>
<organism evidence="1 2">
    <name type="scientific">Ditylenchus dipsaci</name>
    <dbReference type="NCBI Taxonomy" id="166011"/>
    <lineage>
        <taxon>Eukaryota</taxon>
        <taxon>Metazoa</taxon>
        <taxon>Ecdysozoa</taxon>
        <taxon>Nematoda</taxon>
        <taxon>Chromadorea</taxon>
        <taxon>Rhabditida</taxon>
        <taxon>Tylenchina</taxon>
        <taxon>Tylenchomorpha</taxon>
        <taxon>Sphaerularioidea</taxon>
        <taxon>Anguinidae</taxon>
        <taxon>Anguininae</taxon>
        <taxon>Ditylenchus</taxon>
    </lineage>
</organism>
<proteinExistence type="predicted"/>
<evidence type="ECO:0000313" key="1">
    <source>
        <dbReference type="Proteomes" id="UP000887574"/>
    </source>
</evidence>
<accession>A0A915ENM8</accession>
<keyword evidence="1" id="KW-1185">Reference proteome</keyword>